<dbReference type="OrthoDB" id="3577141at2"/>
<protein>
    <submittedName>
        <fullName evidence="1">Uncharacterized protein</fullName>
    </submittedName>
</protein>
<keyword evidence="2" id="KW-1185">Reference proteome</keyword>
<dbReference type="AlphaFoldDB" id="A0A5N0UP53"/>
<gene>
    <name evidence="1" type="ORF">FPZ12_041475</name>
</gene>
<accession>A0A5N0UP53</accession>
<dbReference type="EMBL" id="VMNW02000120">
    <property type="protein sequence ID" value="KAA9150315.1"/>
    <property type="molecule type" value="Genomic_DNA"/>
</dbReference>
<evidence type="ECO:0000313" key="1">
    <source>
        <dbReference type="EMBL" id="KAA9150315.1"/>
    </source>
</evidence>
<evidence type="ECO:0000313" key="2">
    <source>
        <dbReference type="Proteomes" id="UP000319769"/>
    </source>
</evidence>
<name>A0A5N0UP53_9PSEU</name>
<dbReference type="RefSeq" id="WP_144758107.1">
    <property type="nucleotide sequence ID" value="NZ_VMNW02000120.1"/>
</dbReference>
<sequence>MTEKNYEFRVQGWISAPVRDAVGEFGDVCVLRAPPETLIYGEISDQAHLTGMLALLGNLGLRIVSVHQVPNPPA</sequence>
<reference evidence="1" key="1">
    <citation type="submission" date="2019-09" db="EMBL/GenBank/DDBJ databases">
        <authorList>
            <person name="Teo W.F.A."/>
            <person name="Duangmal K."/>
        </authorList>
    </citation>
    <scope>NUCLEOTIDE SEQUENCE [LARGE SCALE GENOMIC DNA]</scope>
    <source>
        <strain evidence="1">K81G1</strain>
    </source>
</reference>
<dbReference type="Proteomes" id="UP000319769">
    <property type="component" value="Unassembled WGS sequence"/>
</dbReference>
<comment type="caution">
    <text evidence="1">The sequence shown here is derived from an EMBL/GenBank/DDBJ whole genome shotgun (WGS) entry which is preliminary data.</text>
</comment>
<proteinExistence type="predicted"/>
<organism evidence="1 2">
    <name type="scientific">Amycolatopsis acidicola</name>
    <dbReference type="NCBI Taxonomy" id="2596893"/>
    <lineage>
        <taxon>Bacteria</taxon>
        <taxon>Bacillati</taxon>
        <taxon>Actinomycetota</taxon>
        <taxon>Actinomycetes</taxon>
        <taxon>Pseudonocardiales</taxon>
        <taxon>Pseudonocardiaceae</taxon>
        <taxon>Amycolatopsis</taxon>
    </lineage>
</organism>